<evidence type="ECO:0000256" key="8">
    <source>
        <dbReference type="ARBA" id="ARBA00046318"/>
    </source>
</evidence>
<dbReference type="NCBIfam" id="TIGR00178">
    <property type="entry name" value="monomer_idh"/>
    <property type="match status" value="1"/>
</dbReference>
<evidence type="ECO:0000256" key="11">
    <source>
        <dbReference type="PIRSR" id="PIRSR009407-2"/>
    </source>
</evidence>
<dbReference type="PANTHER" id="PTHR36999:SF1">
    <property type="entry name" value="ISOCITRATE DEHYDROGENASE (NADP(+))"/>
    <property type="match status" value="1"/>
</dbReference>
<reference evidence="14 15" key="1">
    <citation type="submission" date="2016-10" db="EMBL/GenBank/DDBJ databases">
        <authorList>
            <person name="de Groot N.N."/>
        </authorList>
    </citation>
    <scope>NUCLEOTIDE SEQUENCE [LARGE SCALE GENOMIC DNA]</scope>
    <source>
        <strain evidence="14 15">CGMCC 1.10825</strain>
    </source>
</reference>
<dbReference type="EMBL" id="FNXE01000030">
    <property type="protein sequence ID" value="SEH91338.1"/>
    <property type="molecule type" value="Genomic_DNA"/>
</dbReference>
<evidence type="ECO:0000256" key="5">
    <source>
        <dbReference type="ARBA" id="ARBA00022857"/>
    </source>
</evidence>
<evidence type="ECO:0000256" key="6">
    <source>
        <dbReference type="ARBA" id="ARBA00023002"/>
    </source>
</evidence>
<feature type="binding site" evidence="13">
    <location>
        <begin position="82"/>
        <end position="87"/>
    </location>
    <ligand>
        <name>NADP(+)</name>
        <dbReference type="ChEBI" id="CHEBI:58349"/>
    </ligand>
</feature>
<keyword evidence="5 9" id="KW-0521">NADP</keyword>
<dbReference type="SUPFAM" id="SSF53659">
    <property type="entry name" value="Isocitrate/Isopropylmalate dehydrogenase-like"/>
    <property type="match status" value="1"/>
</dbReference>
<feature type="binding site" evidence="11">
    <location>
        <position position="145"/>
    </location>
    <ligand>
        <name>D-threo-isocitrate</name>
        <dbReference type="ChEBI" id="CHEBI:15562"/>
    </ligand>
</feature>
<organism evidence="14 15">
    <name type="scientific">Paenimyroides marinum</name>
    <dbReference type="NCBI Taxonomy" id="1159016"/>
    <lineage>
        <taxon>Bacteria</taxon>
        <taxon>Pseudomonadati</taxon>
        <taxon>Bacteroidota</taxon>
        <taxon>Flavobacteriia</taxon>
        <taxon>Flavobacteriales</taxon>
        <taxon>Flavobacteriaceae</taxon>
        <taxon>Paenimyroides</taxon>
    </lineage>
</organism>
<keyword evidence="15" id="KW-1185">Reference proteome</keyword>
<dbReference type="STRING" id="1159016.SAMN02927937_02100"/>
<dbReference type="AlphaFoldDB" id="A0A1H6M1M8"/>
<feature type="binding site" evidence="13">
    <location>
        <begin position="582"/>
        <end position="583"/>
    </location>
    <ligand>
        <name>NADP(+)</name>
        <dbReference type="ChEBI" id="CHEBI:58349"/>
    </ligand>
</feature>
<evidence type="ECO:0000256" key="9">
    <source>
        <dbReference type="PIRNR" id="PIRNR009407"/>
    </source>
</evidence>
<keyword evidence="1 9" id="KW-0329">Glyoxylate bypass</keyword>
<dbReference type="InterPro" id="IPR004436">
    <property type="entry name" value="Isocitrate_DH_NADP_mono"/>
</dbReference>
<comment type="catalytic activity">
    <reaction evidence="7 9">
        <text>D-threo-isocitrate + NADP(+) = 2-oxoglutarate + CO2 + NADPH</text>
        <dbReference type="Rhea" id="RHEA:19629"/>
        <dbReference type="ChEBI" id="CHEBI:15562"/>
        <dbReference type="ChEBI" id="CHEBI:16526"/>
        <dbReference type="ChEBI" id="CHEBI:16810"/>
        <dbReference type="ChEBI" id="CHEBI:57783"/>
        <dbReference type="ChEBI" id="CHEBI:58349"/>
        <dbReference type="EC" id="1.1.1.42"/>
    </reaction>
</comment>
<protein>
    <recommendedName>
        <fullName evidence="9">Isocitrate dehydrogenase [NADP]</fullName>
        <ecNumber evidence="9">1.1.1.42</ecNumber>
    </recommendedName>
    <alternativeName>
        <fullName evidence="9">Oxalosuccinate decarboxylase</fullName>
    </alternativeName>
</protein>
<dbReference type="PANTHER" id="PTHR36999">
    <property type="entry name" value="ISOCITRATE DEHYDROGENASE [NADP]"/>
    <property type="match status" value="1"/>
</dbReference>
<dbReference type="Proteomes" id="UP000199634">
    <property type="component" value="Unassembled WGS sequence"/>
</dbReference>
<feature type="binding site" evidence="13">
    <location>
        <position position="135"/>
    </location>
    <ligand>
        <name>NADP(+)</name>
        <dbReference type="ChEBI" id="CHEBI:58349"/>
    </ligand>
</feature>
<proteinExistence type="inferred from homology"/>
<name>A0A1H6M1M8_9FLAO</name>
<dbReference type="Pfam" id="PF03971">
    <property type="entry name" value="IDH"/>
    <property type="match status" value="1"/>
</dbReference>
<gene>
    <name evidence="14" type="ORF">SAMN02927937_02100</name>
</gene>
<feature type="binding site" evidence="12">
    <location>
        <position position="550"/>
    </location>
    <ligand>
        <name>Mg(2+)</name>
        <dbReference type="ChEBI" id="CHEBI:18420"/>
    </ligand>
</feature>
<feature type="binding site" evidence="11">
    <location>
        <begin position="132"/>
        <end position="139"/>
    </location>
    <ligand>
        <name>substrate</name>
    </ligand>
</feature>
<feature type="site" description="Critical for catalysis" evidence="10">
    <location>
        <position position="255"/>
    </location>
</feature>
<evidence type="ECO:0000256" key="3">
    <source>
        <dbReference type="ARBA" id="ARBA00022723"/>
    </source>
</evidence>
<evidence type="ECO:0000313" key="14">
    <source>
        <dbReference type="EMBL" id="SEH91338.1"/>
    </source>
</evidence>
<feature type="binding site" evidence="13">
    <location>
        <position position="647"/>
    </location>
    <ligand>
        <name>NADP(+)</name>
        <dbReference type="ChEBI" id="CHEBI:58349"/>
    </ligand>
</feature>
<evidence type="ECO:0000256" key="7">
    <source>
        <dbReference type="ARBA" id="ARBA00023554"/>
    </source>
</evidence>
<accession>A0A1H6M1M8</accession>
<evidence type="ECO:0000256" key="2">
    <source>
        <dbReference type="ARBA" id="ARBA00022532"/>
    </source>
</evidence>
<feature type="site" description="Critical for catalysis" evidence="10">
    <location>
        <position position="418"/>
    </location>
</feature>
<comment type="similarity">
    <text evidence="8 9">Belongs to the monomeric-type IDH family.</text>
</comment>
<feature type="binding site" evidence="13">
    <location>
        <position position="587"/>
    </location>
    <ligand>
        <name>NADP(+)</name>
        <dbReference type="ChEBI" id="CHEBI:58349"/>
    </ligand>
</feature>
<dbReference type="Gene3D" id="3.40.718.10">
    <property type="entry name" value="Isopropylmalate Dehydrogenase"/>
    <property type="match status" value="2"/>
</dbReference>
<keyword evidence="2 9" id="KW-0816">Tricarboxylic acid cycle</keyword>
<dbReference type="EC" id="1.1.1.42" evidence="9"/>
<sequence length="739" mass="79888">MSKSKIIYTLTDEAPMLATYSFLPIVKAFTAPANIQMETRDISLAGRILANFPQFLKEDQKIGDALAELGELANTPEANIIKLPNISASIPQLAAAIAELQAHGYAVPNYPADPTNEEEKTIKATYAKVLGSAVNPVLREGNSDRRAPKAVKNYAKANPHSMGAWSADSKTKVVSMTHGDFYATEKSVTVENASQFKIEFVGKDGSVKELKGLSPLKAGEVIDSSVMSLNALKGFVADAVAEAKAAGVLLSAHLKATMMKVSDPIIFGAIVEVYFKDVFAKFADLFNQLNINPNNGLGELYAKIAGNAQEAEVKAAIDAAIANGPALAMVNSDKGITNLHVPSDVIVDASMPAMIRTSGQMWNKEGKQQDTFALIPDRCYAGIYTAVIDDCKANGTLDPKTMGSVPNVGLMAQKAEEYGSHDKTFQAEAEGTIQVVDAEGNVFMTQEVETGDIFRMCQTKDAPIQDWVKLAVNRARLSNTPAVFWLDENRAHDREIIKKVNKYLPDFDTTGLDIRILSPIDACKFSLDRIRKGEDTISVSGNVLRDYLTDLFPILEVGTSAKMLSIVPLMNGGGLFETGAGGSAPKHIEQFIEEGYLRWDSLGEFLALGASLEHLSQTQNNPKAMVLADTLDIATEKFLATDKSPGRKLGTIDNRGSHFYLAMYWAEALAAQTKDADLAALFAPIAQEMIANEAKINDELIASQGKPQEIKGYYQPNFDLTSKAMRPSATLNAIVSKLG</sequence>
<keyword evidence="4 12" id="KW-0460">Magnesium</keyword>
<keyword evidence="3 12" id="KW-0479">Metal-binding</keyword>
<feature type="binding site" evidence="11">
    <location>
        <position position="545"/>
    </location>
    <ligand>
        <name>D-threo-isocitrate</name>
        <dbReference type="ChEBI" id="CHEBI:15562"/>
    </ligand>
</feature>
<evidence type="ECO:0000256" key="13">
    <source>
        <dbReference type="PIRSR" id="PIRSR009407-4"/>
    </source>
</evidence>
<feature type="binding site" evidence="12">
    <location>
        <position position="348"/>
    </location>
    <ligand>
        <name>Mg(2+)</name>
        <dbReference type="ChEBI" id="CHEBI:18420"/>
    </ligand>
</feature>
<dbReference type="GO" id="GO:0006097">
    <property type="term" value="P:glyoxylate cycle"/>
    <property type="evidence" value="ECO:0007669"/>
    <property type="project" value="UniProtKB-KW"/>
</dbReference>
<evidence type="ECO:0000313" key="15">
    <source>
        <dbReference type="Proteomes" id="UP000199634"/>
    </source>
</evidence>
<evidence type="ECO:0000256" key="10">
    <source>
        <dbReference type="PIRSR" id="PIRSR009407-1"/>
    </source>
</evidence>
<comment type="cofactor">
    <cofactor evidence="12">
        <name>Mg(2+)</name>
        <dbReference type="ChEBI" id="CHEBI:18420"/>
    </cofactor>
    <cofactor evidence="12">
        <name>Mn(2+)</name>
        <dbReference type="ChEBI" id="CHEBI:29035"/>
    </cofactor>
    <text evidence="12">Binds 1 Mg(2+) or Mn(2+) ion per subunit.</text>
</comment>
<keyword evidence="6 9" id="KW-0560">Oxidoreductase</keyword>
<dbReference type="GO" id="GO:0004450">
    <property type="term" value="F:isocitrate dehydrogenase (NADP+) activity"/>
    <property type="evidence" value="ECO:0007669"/>
    <property type="project" value="UniProtKB-EC"/>
</dbReference>
<feature type="binding site" evidence="12">
    <location>
        <position position="546"/>
    </location>
    <ligand>
        <name>Mg(2+)</name>
        <dbReference type="ChEBI" id="CHEBI:18420"/>
    </ligand>
</feature>
<evidence type="ECO:0000256" key="4">
    <source>
        <dbReference type="ARBA" id="ARBA00022842"/>
    </source>
</evidence>
<dbReference type="PIRSF" id="PIRSF009407">
    <property type="entry name" value="IDH_monmr"/>
    <property type="match status" value="1"/>
</dbReference>
<dbReference type="GO" id="GO:0006099">
    <property type="term" value="P:tricarboxylic acid cycle"/>
    <property type="evidence" value="ECO:0007669"/>
    <property type="project" value="UniProtKB-KW"/>
</dbReference>
<feature type="binding site" evidence="13">
    <location>
        <begin position="598"/>
        <end position="600"/>
    </location>
    <ligand>
        <name>NADP(+)</name>
        <dbReference type="ChEBI" id="CHEBI:58349"/>
    </ligand>
</feature>
<evidence type="ECO:0000256" key="1">
    <source>
        <dbReference type="ARBA" id="ARBA00022435"/>
    </source>
</evidence>
<evidence type="ECO:0000256" key="12">
    <source>
        <dbReference type="PIRSR" id="PIRSR009407-3"/>
    </source>
</evidence>
<dbReference type="GO" id="GO:0046872">
    <property type="term" value="F:metal ion binding"/>
    <property type="evidence" value="ECO:0007669"/>
    <property type="project" value="UniProtKB-KW"/>
</dbReference>